<feature type="region of interest" description="Disordered" evidence="1">
    <location>
        <begin position="43"/>
        <end position="83"/>
    </location>
</feature>
<keyword evidence="3" id="KW-1185">Reference proteome</keyword>
<reference evidence="2 3" key="1">
    <citation type="submission" date="2024-01" db="EMBL/GenBank/DDBJ databases">
        <title>The genomes of 5 underutilized Papilionoideae crops provide insights into root nodulation and disease resistance.</title>
        <authorList>
            <person name="Yuan L."/>
        </authorList>
    </citation>
    <scope>NUCLEOTIDE SEQUENCE [LARGE SCALE GENOMIC DNA]</scope>
    <source>
        <strain evidence="2">LY-2023</strain>
        <tissue evidence="2">Leaf</tissue>
    </source>
</reference>
<feature type="compositionally biased region" description="Basic and acidic residues" evidence="1">
    <location>
        <begin position="44"/>
        <end position="63"/>
    </location>
</feature>
<feature type="compositionally biased region" description="Low complexity" evidence="1">
    <location>
        <begin position="69"/>
        <end position="80"/>
    </location>
</feature>
<proteinExistence type="predicted"/>
<gene>
    <name evidence="2" type="ORF">RJT34_15808</name>
</gene>
<comment type="caution">
    <text evidence="2">The sequence shown here is derived from an EMBL/GenBank/DDBJ whole genome shotgun (WGS) entry which is preliminary data.</text>
</comment>
<dbReference type="AlphaFoldDB" id="A0AAN9J646"/>
<dbReference type="EMBL" id="JAYKXN010000004">
    <property type="protein sequence ID" value="KAK7292950.1"/>
    <property type="molecule type" value="Genomic_DNA"/>
</dbReference>
<name>A0AAN9J646_CLITE</name>
<protein>
    <submittedName>
        <fullName evidence="2">Uncharacterized protein</fullName>
    </submittedName>
</protein>
<dbReference type="Proteomes" id="UP001359559">
    <property type="component" value="Unassembled WGS sequence"/>
</dbReference>
<evidence type="ECO:0000256" key="1">
    <source>
        <dbReference type="SAM" id="MobiDB-lite"/>
    </source>
</evidence>
<sequence length="141" mass="16186">MWRIASSITSLLETRRSKILQEPRYSLPPMAFRDPVKRQFPLAETRHCERRKTTDLRAEKYGDVDDESSSSSGGVAASGTADDDLDESVLKKLEEVVELARMTPADISEVLIKNRHKKEKTMYELLETLKLRAEMNRKMKS</sequence>
<evidence type="ECO:0000313" key="2">
    <source>
        <dbReference type="EMBL" id="KAK7292950.1"/>
    </source>
</evidence>
<evidence type="ECO:0000313" key="3">
    <source>
        <dbReference type="Proteomes" id="UP001359559"/>
    </source>
</evidence>
<organism evidence="2 3">
    <name type="scientific">Clitoria ternatea</name>
    <name type="common">Butterfly pea</name>
    <dbReference type="NCBI Taxonomy" id="43366"/>
    <lineage>
        <taxon>Eukaryota</taxon>
        <taxon>Viridiplantae</taxon>
        <taxon>Streptophyta</taxon>
        <taxon>Embryophyta</taxon>
        <taxon>Tracheophyta</taxon>
        <taxon>Spermatophyta</taxon>
        <taxon>Magnoliopsida</taxon>
        <taxon>eudicotyledons</taxon>
        <taxon>Gunneridae</taxon>
        <taxon>Pentapetalae</taxon>
        <taxon>rosids</taxon>
        <taxon>fabids</taxon>
        <taxon>Fabales</taxon>
        <taxon>Fabaceae</taxon>
        <taxon>Papilionoideae</taxon>
        <taxon>50 kb inversion clade</taxon>
        <taxon>NPAAA clade</taxon>
        <taxon>indigoferoid/millettioid clade</taxon>
        <taxon>Phaseoleae</taxon>
        <taxon>Clitoria</taxon>
    </lineage>
</organism>
<accession>A0AAN9J646</accession>